<feature type="region of interest" description="Disordered" evidence="2">
    <location>
        <begin position="35"/>
        <end position="56"/>
    </location>
</feature>
<keyword evidence="1" id="KW-0175">Coiled coil</keyword>
<comment type="caution">
    <text evidence="3">The sequence shown here is derived from an EMBL/GenBank/DDBJ whole genome shotgun (WGS) entry which is preliminary data.</text>
</comment>
<dbReference type="PANTHER" id="PTHR38378:SF3">
    <property type="entry name" value="MYOSIN HEAVY CHAIN-LIKE PROTEIN"/>
    <property type="match status" value="1"/>
</dbReference>
<feature type="compositionally biased region" description="Basic and acidic residues" evidence="2">
    <location>
        <begin position="42"/>
        <end position="56"/>
    </location>
</feature>
<reference evidence="3 4" key="1">
    <citation type="journal article" date="2020" name="IScience">
        <title>Genome Sequencing of the Endangered Kingdonia uniflora (Circaeasteraceae, Ranunculales) Reveals Potential Mechanisms of Evolutionary Specialization.</title>
        <authorList>
            <person name="Sun Y."/>
            <person name="Deng T."/>
            <person name="Zhang A."/>
            <person name="Moore M.J."/>
            <person name="Landis J.B."/>
            <person name="Lin N."/>
            <person name="Zhang H."/>
            <person name="Zhang X."/>
            <person name="Huang J."/>
            <person name="Zhang X."/>
            <person name="Sun H."/>
            <person name="Wang H."/>
        </authorList>
    </citation>
    <scope>NUCLEOTIDE SEQUENCE [LARGE SCALE GENOMIC DNA]</scope>
    <source>
        <strain evidence="3">TB1705</strain>
        <tissue evidence="3">Leaf</tissue>
    </source>
</reference>
<sequence>MAGMISIIDEVKNRIQKLQSIGQKREAELRRCYTDLKSNPVPREKKTPEALTDENEKLQKELNASVAARKSLERMFSSLGKEKEIMATELSRKVQELTGIEEHLNDLKAQNELLLGKVQTCAAEHKGNIHSNRGDAQGNTTLQERNKTLSEQLLKSLDRYRSLKRKLKEAQQEKADIQAKIGILTGETQQEKTRIPLNDPKRSEFTKSTPDLKAGKAFVLA</sequence>
<evidence type="ECO:0000313" key="3">
    <source>
        <dbReference type="EMBL" id="KAF6139516.1"/>
    </source>
</evidence>
<evidence type="ECO:0000313" key="4">
    <source>
        <dbReference type="Proteomes" id="UP000541444"/>
    </source>
</evidence>
<protein>
    <submittedName>
        <fullName evidence="3">Uncharacterized protein</fullName>
    </submittedName>
</protein>
<dbReference type="EMBL" id="JACGCM010002464">
    <property type="protein sequence ID" value="KAF6139516.1"/>
    <property type="molecule type" value="Genomic_DNA"/>
</dbReference>
<name>A0A7J7LA31_9MAGN</name>
<dbReference type="OrthoDB" id="1935210at2759"/>
<dbReference type="PANTHER" id="PTHR38378">
    <property type="entry name" value="MYOSIN HEAVY CHAIN-LIKE PROTEIN"/>
    <property type="match status" value="1"/>
</dbReference>
<keyword evidence="4" id="KW-1185">Reference proteome</keyword>
<dbReference type="Proteomes" id="UP000541444">
    <property type="component" value="Unassembled WGS sequence"/>
</dbReference>
<dbReference type="AlphaFoldDB" id="A0A7J7LA31"/>
<evidence type="ECO:0000256" key="2">
    <source>
        <dbReference type="SAM" id="MobiDB-lite"/>
    </source>
</evidence>
<proteinExistence type="predicted"/>
<gene>
    <name evidence="3" type="ORF">GIB67_015473</name>
</gene>
<organism evidence="3 4">
    <name type="scientific">Kingdonia uniflora</name>
    <dbReference type="NCBI Taxonomy" id="39325"/>
    <lineage>
        <taxon>Eukaryota</taxon>
        <taxon>Viridiplantae</taxon>
        <taxon>Streptophyta</taxon>
        <taxon>Embryophyta</taxon>
        <taxon>Tracheophyta</taxon>
        <taxon>Spermatophyta</taxon>
        <taxon>Magnoliopsida</taxon>
        <taxon>Ranunculales</taxon>
        <taxon>Circaeasteraceae</taxon>
        <taxon>Kingdonia</taxon>
    </lineage>
</organism>
<feature type="coiled-coil region" evidence="1">
    <location>
        <begin position="150"/>
        <end position="187"/>
    </location>
</feature>
<accession>A0A7J7LA31</accession>
<evidence type="ECO:0000256" key="1">
    <source>
        <dbReference type="SAM" id="Coils"/>
    </source>
</evidence>